<gene>
    <name evidence="2" type="ORF">DKK70_08270</name>
</gene>
<sequence>MDQIEFFAIQSPCSRVCETDKQGYCIKCFRSREERFNWLTFSDSQKQQILRLCKQRSLRRRYQLAQQHRQQQLQQLQQLQQQNSLSNTQSAQMDFIF</sequence>
<protein>
    <submittedName>
        <fullName evidence="2">DUF1289 domain-containing protein</fullName>
    </submittedName>
</protein>
<dbReference type="RefSeq" id="WP_110433573.1">
    <property type="nucleotide sequence ID" value="NZ_QGLR01000010.1"/>
</dbReference>
<dbReference type="Proteomes" id="UP000247932">
    <property type="component" value="Unassembled WGS sequence"/>
</dbReference>
<evidence type="ECO:0000313" key="2">
    <source>
        <dbReference type="EMBL" id="PXZ06980.1"/>
    </source>
</evidence>
<reference evidence="2 3" key="1">
    <citation type="submission" date="2018-05" db="EMBL/GenBank/DDBJ databases">
        <title>Reference genomes for bee gut microbiota database.</title>
        <authorList>
            <person name="Ellegaard K.M."/>
        </authorList>
    </citation>
    <scope>NUCLEOTIDE SEQUENCE [LARGE SCALE GENOMIC DNA]</scope>
    <source>
        <strain evidence="2 3">ESL0182</strain>
    </source>
</reference>
<dbReference type="Pfam" id="PF06945">
    <property type="entry name" value="DUF1289"/>
    <property type="match status" value="1"/>
</dbReference>
<dbReference type="PANTHER" id="PTHR35175:SF1">
    <property type="entry name" value="OXIDOREDUCTASE"/>
    <property type="match status" value="1"/>
</dbReference>
<evidence type="ECO:0000256" key="1">
    <source>
        <dbReference type="SAM" id="Coils"/>
    </source>
</evidence>
<dbReference type="EMBL" id="QGLR01000010">
    <property type="protein sequence ID" value="PXZ06980.1"/>
    <property type="molecule type" value="Genomic_DNA"/>
</dbReference>
<keyword evidence="1" id="KW-0175">Coiled coil</keyword>
<proteinExistence type="predicted"/>
<dbReference type="OrthoDB" id="8911262at2"/>
<dbReference type="PANTHER" id="PTHR35175">
    <property type="entry name" value="DUF1289 DOMAIN-CONTAINING PROTEIN"/>
    <property type="match status" value="1"/>
</dbReference>
<name>A0A2V4E1C1_9GAMM</name>
<feature type="coiled-coil region" evidence="1">
    <location>
        <begin position="62"/>
        <end position="89"/>
    </location>
</feature>
<evidence type="ECO:0000313" key="3">
    <source>
        <dbReference type="Proteomes" id="UP000247932"/>
    </source>
</evidence>
<dbReference type="InterPro" id="IPR010710">
    <property type="entry name" value="DUF1289"/>
</dbReference>
<dbReference type="STRING" id="1196095.GAPWK_1520"/>
<comment type="caution">
    <text evidence="2">The sequence shown here is derived from an EMBL/GenBank/DDBJ whole genome shotgun (WGS) entry which is preliminary data.</text>
</comment>
<accession>A0A2V4E1C1</accession>
<keyword evidence="3" id="KW-1185">Reference proteome</keyword>
<dbReference type="AlphaFoldDB" id="A0A2V4E1C1"/>
<organism evidence="2 3">
    <name type="scientific">Gilliamella apicola</name>
    <dbReference type="NCBI Taxonomy" id="1196095"/>
    <lineage>
        <taxon>Bacteria</taxon>
        <taxon>Pseudomonadati</taxon>
        <taxon>Pseudomonadota</taxon>
        <taxon>Gammaproteobacteria</taxon>
        <taxon>Orbales</taxon>
        <taxon>Orbaceae</taxon>
        <taxon>Gilliamella</taxon>
    </lineage>
</organism>